<organism evidence="2 3">
    <name type="scientific">Chlamydomonas eustigma</name>
    <dbReference type="NCBI Taxonomy" id="1157962"/>
    <lineage>
        <taxon>Eukaryota</taxon>
        <taxon>Viridiplantae</taxon>
        <taxon>Chlorophyta</taxon>
        <taxon>core chlorophytes</taxon>
        <taxon>Chlorophyceae</taxon>
        <taxon>CS clade</taxon>
        <taxon>Chlamydomonadales</taxon>
        <taxon>Chlamydomonadaceae</taxon>
        <taxon>Chlamydomonas</taxon>
    </lineage>
</organism>
<dbReference type="EMBL" id="BEGY01000128">
    <property type="protein sequence ID" value="GAX84547.1"/>
    <property type="molecule type" value="Genomic_DNA"/>
</dbReference>
<reference evidence="2 3" key="1">
    <citation type="submission" date="2017-08" db="EMBL/GenBank/DDBJ databases">
        <title>Acidophilic green algal genome provides insights into adaptation to an acidic environment.</title>
        <authorList>
            <person name="Hirooka S."/>
            <person name="Hirose Y."/>
            <person name="Kanesaki Y."/>
            <person name="Higuchi S."/>
            <person name="Fujiwara T."/>
            <person name="Onuma R."/>
            <person name="Era A."/>
            <person name="Ohbayashi R."/>
            <person name="Uzuka A."/>
            <person name="Nozaki H."/>
            <person name="Yoshikawa H."/>
            <person name="Miyagishima S.Y."/>
        </authorList>
    </citation>
    <scope>NUCLEOTIDE SEQUENCE [LARGE SCALE GENOMIC DNA]</scope>
    <source>
        <strain evidence="2 3">NIES-2499</strain>
    </source>
</reference>
<dbReference type="Proteomes" id="UP000232323">
    <property type="component" value="Unassembled WGS sequence"/>
</dbReference>
<proteinExistence type="predicted"/>
<feature type="region of interest" description="Disordered" evidence="1">
    <location>
        <begin position="1"/>
        <end position="20"/>
    </location>
</feature>
<evidence type="ECO:0000313" key="3">
    <source>
        <dbReference type="Proteomes" id="UP000232323"/>
    </source>
</evidence>
<feature type="compositionally biased region" description="Basic and acidic residues" evidence="1">
    <location>
        <begin position="1"/>
        <end position="14"/>
    </location>
</feature>
<gene>
    <name evidence="2" type="ORF">CEUSTIGMA_g11968.t1</name>
</gene>
<evidence type="ECO:0000256" key="1">
    <source>
        <dbReference type="SAM" id="MobiDB-lite"/>
    </source>
</evidence>
<sequence length="234" mass="25867">MRDPSDNLQSERKFLSTSSTTRLVTSIQQGALPKGINSQEVPSAGSTDGSVMPLNNPLMTQEINMTFLKLVTRALLEWLKDQTRSFYMTDEEVQAYIKSYPLMRQLLSVHDTQPATSGFFAQAWFYKGLKAGKGIIPNCFGGKQTWDAKFMMSTCKAASAAWVYFEGAEGLTDHYALGHAKAKQLLQNDAYRQAALQPFDRSSFVAGVARGMSSAAELKDDGYPKAIPVLSIHY</sequence>
<evidence type="ECO:0000313" key="2">
    <source>
        <dbReference type="EMBL" id="GAX84547.1"/>
    </source>
</evidence>
<protein>
    <submittedName>
        <fullName evidence="2">Uncharacterized protein</fullName>
    </submittedName>
</protein>
<accession>A0A250XN97</accession>
<name>A0A250XN97_9CHLO</name>
<dbReference type="AlphaFoldDB" id="A0A250XN97"/>
<comment type="caution">
    <text evidence="2">The sequence shown here is derived from an EMBL/GenBank/DDBJ whole genome shotgun (WGS) entry which is preliminary data.</text>
</comment>
<keyword evidence="3" id="KW-1185">Reference proteome</keyword>